<feature type="compositionally biased region" description="Polar residues" evidence="1">
    <location>
        <begin position="146"/>
        <end position="158"/>
    </location>
</feature>
<evidence type="ECO:0000256" key="1">
    <source>
        <dbReference type="SAM" id="MobiDB-lite"/>
    </source>
</evidence>
<evidence type="ECO:0000313" key="3">
    <source>
        <dbReference type="WBParaSite" id="PgR007_g136_t01"/>
    </source>
</evidence>
<evidence type="ECO:0000313" key="2">
    <source>
        <dbReference type="Proteomes" id="UP000887569"/>
    </source>
</evidence>
<accession>A0A915AGL1</accession>
<dbReference type="Proteomes" id="UP000887569">
    <property type="component" value="Unplaced"/>
</dbReference>
<keyword evidence="2" id="KW-1185">Reference proteome</keyword>
<protein>
    <submittedName>
        <fullName evidence="3">Uncharacterized protein</fullName>
    </submittedName>
</protein>
<reference evidence="3" key="1">
    <citation type="submission" date="2022-11" db="UniProtKB">
        <authorList>
            <consortium name="WormBaseParasite"/>
        </authorList>
    </citation>
    <scope>IDENTIFICATION</scope>
</reference>
<feature type="region of interest" description="Disordered" evidence="1">
    <location>
        <begin position="121"/>
        <end position="194"/>
    </location>
</feature>
<feature type="region of interest" description="Disordered" evidence="1">
    <location>
        <begin position="1"/>
        <end position="25"/>
    </location>
</feature>
<dbReference type="AlphaFoldDB" id="A0A915AGL1"/>
<dbReference type="WBParaSite" id="PgR007_g136_t01">
    <property type="protein sequence ID" value="PgR007_g136_t01"/>
    <property type="gene ID" value="PgR007_g136"/>
</dbReference>
<name>A0A915AGL1_PARUN</name>
<sequence length="326" mass="34675">AIASNGTEEAASKEGSVPRTPLPIVTTPLEEATIKIGPTMRHASELNHTTTLHTSTSLSPSSREHSYTVAGTTETVEASGTYTPHTVIESSSTSFAESSARATATVTVRTENFGKTSEINVTLSPPTEAANEEKQPLTLPPTKTPSNEASQSSFSAGKTETYGPAGMSTTTETDEEVPKKGISESSKVIPPYQHTVSTPDYEHRIFHLASTNTEEPRTTILLEVPASENGREGVAAKQSSETTHLNVTNVASETNTLHPISEPGKFIVTTAPEATTALPVDQFTRIGSEKTEVTASTTAIEDKLRTTTVQEETTVRSESIMMTSPI</sequence>
<organism evidence="2 3">
    <name type="scientific">Parascaris univalens</name>
    <name type="common">Nematode worm</name>
    <dbReference type="NCBI Taxonomy" id="6257"/>
    <lineage>
        <taxon>Eukaryota</taxon>
        <taxon>Metazoa</taxon>
        <taxon>Ecdysozoa</taxon>
        <taxon>Nematoda</taxon>
        <taxon>Chromadorea</taxon>
        <taxon>Rhabditida</taxon>
        <taxon>Spirurina</taxon>
        <taxon>Ascaridomorpha</taxon>
        <taxon>Ascaridoidea</taxon>
        <taxon>Ascarididae</taxon>
        <taxon>Parascaris</taxon>
    </lineage>
</organism>
<proteinExistence type="predicted"/>